<dbReference type="Gene3D" id="3.50.50.60">
    <property type="entry name" value="FAD/NAD(P)-binding domain"/>
    <property type="match status" value="1"/>
</dbReference>
<dbReference type="PANTHER" id="PTHR47356">
    <property type="entry name" value="FAD-DEPENDENT MONOOXYGENASE ASQG-RELATED"/>
    <property type="match status" value="1"/>
</dbReference>
<name>A0A9P5VJR1_9FUNG</name>
<dbReference type="GO" id="GO:0071949">
    <property type="term" value="F:FAD binding"/>
    <property type="evidence" value="ECO:0007669"/>
    <property type="project" value="InterPro"/>
</dbReference>
<keyword evidence="3" id="KW-0274">FAD</keyword>
<evidence type="ECO:0000256" key="2">
    <source>
        <dbReference type="ARBA" id="ARBA00022630"/>
    </source>
</evidence>
<protein>
    <recommendedName>
        <fullName evidence="5">FAD-binding domain-containing protein</fullName>
    </recommendedName>
</protein>
<dbReference type="InterPro" id="IPR002938">
    <property type="entry name" value="FAD-bd"/>
</dbReference>
<accession>A0A9P5VJR1</accession>
<comment type="caution">
    <text evidence="6">The sequence shown here is derived from an EMBL/GenBank/DDBJ whole genome shotgun (WGS) entry which is preliminary data.</text>
</comment>
<dbReference type="EMBL" id="JAAAUY010000610">
    <property type="protein sequence ID" value="KAF9327949.1"/>
    <property type="molecule type" value="Genomic_DNA"/>
</dbReference>
<keyword evidence="4" id="KW-0560">Oxidoreductase</keyword>
<dbReference type="Proteomes" id="UP000696485">
    <property type="component" value="Unassembled WGS sequence"/>
</dbReference>
<evidence type="ECO:0000256" key="4">
    <source>
        <dbReference type="ARBA" id="ARBA00023002"/>
    </source>
</evidence>
<dbReference type="PRINTS" id="PR00420">
    <property type="entry name" value="RNGMNOXGNASE"/>
</dbReference>
<keyword evidence="7" id="KW-1185">Reference proteome</keyword>
<comment type="similarity">
    <text evidence="1">Belongs to the paxM FAD-dependent monooxygenase family.</text>
</comment>
<evidence type="ECO:0000256" key="1">
    <source>
        <dbReference type="ARBA" id="ARBA00007992"/>
    </source>
</evidence>
<dbReference type="GO" id="GO:0004497">
    <property type="term" value="F:monooxygenase activity"/>
    <property type="evidence" value="ECO:0007669"/>
    <property type="project" value="InterPro"/>
</dbReference>
<reference evidence="6" key="1">
    <citation type="journal article" date="2020" name="Fungal Divers.">
        <title>Resolving the Mortierellaceae phylogeny through synthesis of multi-gene phylogenetics and phylogenomics.</title>
        <authorList>
            <person name="Vandepol N."/>
            <person name="Liber J."/>
            <person name="Desiro A."/>
            <person name="Na H."/>
            <person name="Kennedy M."/>
            <person name="Barry K."/>
            <person name="Grigoriev I.V."/>
            <person name="Miller A.N."/>
            <person name="O'Donnell K."/>
            <person name="Stajich J.E."/>
            <person name="Bonito G."/>
        </authorList>
    </citation>
    <scope>NUCLEOTIDE SEQUENCE</scope>
    <source>
        <strain evidence="6">NVP1</strain>
    </source>
</reference>
<dbReference type="SUPFAM" id="SSF51905">
    <property type="entry name" value="FAD/NAD(P)-binding domain"/>
    <property type="match status" value="1"/>
</dbReference>
<proteinExistence type="inferred from homology"/>
<dbReference type="AlphaFoldDB" id="A0A9P5VJR1"/>
<evidence type="ECO:0000313" key="7">
    <source>
        <dbReference type="Proteomes" id="UP000696485"/>
    </source>
</evidence>
<evidence type="ECO:0000313" key="6">
    <source>
        <dbReference type="EMBL" id="KAF9327949.1"/>
    </source>
</evidence>
<organism evidence="6 7">
    <name type="scientific">Podila minutissima</name>
    <dbReference type="NCBI Taxonomy" id="64525"/>
    <lineage>
        <taxon>Eukaryota</taxon>
        <taxon>Fungi</taxon>
        <taxon>Fungi incertae sedis</taxon>
        <taxon>Mucoromycota</taxon>
        <taxon>Mortierellomycotina</taxon>
        <taxon>Mortierellomycetes</taxon>
        <taxon>Mortierellales</taxon>
        <taxon>Mortierellaceae</taxon>
        <taxon>Podila</taxon>
    </lineage>
</organism>
<keyword evidence="2" id="KW-0285">Flavoprotein</keyword>
<dbReference type="Pfam" id="PF01494">
    <property type="entry name" value="FAD_binding_3"/>
    <property type="match status" value="1"/>
</dbReference>
<dbReference type="PANTHER" id="PTHR47356:SF2">
    <property type="entry name" value="FAD-BINDING DOMAIN-CONTAINING PROTEIN-RELATED"/>
    <property type="match status" value="1"/>
</dbReference>
<dbReference type="InterPro" id="IPR036188">
    <property type="entry name" value="FAD/NAD-bd_sf"/>
</dbReference>
<dbReference type="InterPro" id="IPR050562">
    <property type="entry name" value="FAD_mOase_fung"/>
</dbReference>
<evidence type="ECO:0000259" key="5">
    <source>
        <dbReference type="Pfam" id="PF01494"/>
    </source>
</evidence>
<gene>
    <name evidence="6" type="ORF">BG006_008829</name>
</gene>
<evidence type="ECO:0000256" key="3">
    <source>
        <dbReference type="ARBA" id="ARBA00022827"/>
    </source>
</evidence>
<sequence>MSSILEAEIQAVVEPPMAPINTEVYTSTAPPRAPLTEEEWANMDKPKVLIVGAGIGVGILEEFKKIGKLNTRLDVFDEERKPLFQVDFTKRPKYCGAEEYIFARPDLYDLLLRQIPQENIHLGKKVLSFEQNDLGVMLRCNDNKTHHGDILVGADGAHSAVRQQLFKVLKAKKLLPASDEGDLPFDCVCLVGQTEVLDPEEFPDMKLSHSKFNSVLGADYDWVQATTIRNTICWVVIQRLTSETSKKNDAFRSSEWGPEAADIMCNEIRDFKIPGGKDSNLTMGDLIDKTPKHLICKVMLEEKVFSKWHGGRTVLLGDACHKLNPSGGAGALTAMHDGVALANWISTLHKPELADIEAIFAEYQAERLPVAKEAVATSKLFKNMGGKTMLSVLSRSLFRNMPQWLLKQILIKMVAARPQVTFLPLVEDTGSAKPRYQPSLEKTLAIHKMRAAKKQAAPSPTEPTVAV</sequence>
<feature type="domain" description="FAD-binding" evidence="5">
    <location>
        <begin position="300"/>
        <end position="377"/>
    </location>
</feature>